<dbReference type="STRING" id="29760.F6H5Y4"/>
<dbReference type="InterPro" id="IPR001830">
    <property type="entry name" value="Glyco_trans_20"/>
</dbReference>
<sequence length="180" mass="20522">MIVADLSIDGNSMYDDITGNDLLSDYKCGEPSMLFSVADTLNRAITMPGLGKQLRHGKRYRYVSSHDVVHWARSFMPDLKRACKDHYSKRCWSTGFSLSFRIVALSPSFKNLSLDHFVKTYKRANRRAMFLDHDGTVVLQSSIVKTPGLEDLGTAAEHGYFIKWNQNFNRESSPLLMDFD</sequence>
<dbReference type="OrthoDB" id="1712866at2759"/>
<dbReference type="HOGENOM" id="CLU_128478_0_0_1"/>
<dbReference type="GO" id="GO:0005992">
    <property type="term" value="P:trehalose biosynthetic process"/>
    <property type="evidence" value="ECO:0007669"/>
    <property type="project" value="InterPro"/>
</dbReference>
<dbReference type="eggNOG" id="KOG1050">
    <property type="taxonomic scope" value="Eukaryota"/>
</dbReference>
<dbReference type="PaxDb" id="29760-VIT_14s0036g01210.t01"/>
<organism evidence="1 2">
    <name type="scientific">Vitis vinifera</name>
    <name type="common">Grape</name>
    <dbReference type="NCBI Taxonomy" id="29760"/>
    <lineage>
        <taxon>Eukaryota</taxon>
        <taxon>Viridiplantae</taxon>
        <taxon>Streptophyta</taxon>
        <taxon>Embryophyta</taxon>
        <taxon>Tracheophyta</taxon>
        <taxon>Spermatophyta</taxon>
        <taxon>Magnoliopsida</taxon>
        <taxon>eudicotyledons</taxon>
        <taxon>Gunneridae</taxon>
        <taxon>Pentapetalae</taxon>
        <taxon>rosids</taxon>
        <taxon>Vitales</taxon>
        <taxon>Vitaceae</taxon>
        <taxon>Viteae</taxon>
        <taxon>Vitis</taxon>
    </lineage>
</organism>
<dbReference type="Proteomes" id="UP000009183">
    <property type="component" value="Chromosome 14"/>
</dbReference>
<dbReference type="ExpressionAtlas" id="F6H5Y4">
    <property type="expression patterns" value="baseline"/>
</dbReference>
<evidence type="ECO:0000313" key="2">
    <source>
        <dbReference type="Proteomes" id="UP000009183"/>
    </source>
</evidence>
<name>F6H5Y4_VITVI</name>
<dbReference type="GO" id="GO:0003824">
    <property type="term" value="F:catalytic activity"/>
    <property type="evidence" value="ECO:0007669"/>
    <property type="project" value="InterPro"/>
</dbReference>
<proteinExistence type="predicted"/>
<keyword evidence="2" id="KW-1185">Reference proteome</keyword>
<dbReference type="SUPFAM" id="SSF53756">
    <property type="entry name" value="UDP-Glycosyltransferase/glycogen phosphorylase"/>
    <property type="match status" value="1"/>
</dbReference>
<dbReference type="PANTHER" id="PTHR10788:SF55">
    <property type="entry name" value="ALPHA,ALPHA-TREHALOSE-PHOSPHATE SYNTHASE [UDP-FORMING] 10-RELATED"/>
    <property type="match status" value="1"/>
</dbReference>
<dbReference type="InParanoid" id="F6H5Y4"/>
<gene>
    <name evidence="1" type="ordered locus">VIT_14s0036g01210</name>
</gene>
<accession>F6H5Y4</accession>
<evidence type="ECO:0000313" key="1">
    <source>
        <dbReference type="EMBL" id="CCB47623.1"/>
    </source>
</evidence>
<reference evidence="2" key="1">
    <citation type="journal article" date="2007" name="Nature">
        <title>The grapevine genome sequence suggests ancestral hexaploidization in major angiosperm phyla.</title>
        <authorList>
            <consortium name="The French-Italian Public Consortium for Grapevine Genome Characterization."/>
            <person name="Jaillon O."/>
            <person name="Aury J.-M."/>
            <person name="Noel B."/>
            <person name="Policriti A."/>
            <person name="Clepet C."/>
            <person name="Casagrande A."/>
            <person name="Choisne N."/>
            <person name="Aubourg S."/>
            <person name="Vitulo N."/>
            <person name="Jubin C."/>
            <person name="Vezzi A."/>
            <person name="Legeai F."/>
            <person name="Hugueney P."/>
            <person name="Dasilva C."/>
            <person name="Horner D."/>
            <person name="Mica E."/>
            <person name="Jublot D."/>
            <person name="Poulain J."/>
            <person name="Bruyere C."/>
            <person name="Billault A."/>
            <person name="Segurens B."/>
            <person name="Gouyvenoux M."/>
            <person name="Ugarte E."/>
            <person name="Cattonaro F."/>
            <person name="Anthouard V."/>
            <person name="Vico V."/>
            <person name="Del Fabbro C."/>
            <person name="Alaux M."/>
            <person name="Di Gaspero G."/>
            <person name="Dumas V."/>
            <person name="Felice N."/>
            <person name="Paillard S."/>
            <person name="Juman I."/>
            <person name="Moroldo M."/>
            <person name="Scalabrin S."/>
            <person name="Canaguier A."/>
            <person name="Le Clainche I."/>
            <person name="Malacrida G."/>
            <person name="Durand E."/>
            <person name="Pesole G."/>
            <person name="Laucou V."/>
            <person name="Chatelet P."/>
            <person name="Merdinoglu D."/>
            <person name="Delledonne M."/>
            <person name="Pezzotti M."/>
            <person name="Lecharny A."/>
            <person name="Scarpelli C."/>
            <person name="Artiguenave F."/>
            <person name="Pe M.E."/>
            <person name="Valle G."/>
            <person name="Morgante M."/>
            <person name="Caboche M."/>
            <person name="Adam-Blondon A.-F."/>
            <person name="Weissenbach J."/>
            <person name="Quetier F."/>
            <person name="Wincker P."/>
        </authorList>
    </citation>
    <scope>NUCLEOTIDE SEQUENCE [LARGE SCALE GENOMIC DNA]</scope>
    <source>
        <strain evidence="2">cv. Pinot noir / PN40024</strain>
    </source>
</reference>
<dbReference type="EMBL" id="FN595241">
    <property type="protein sequence ID" value="CCB47623.1"/>
    <property type="molecule type" value="Genomic_DNA"/>
</dbReference>
<dbReference type="AlphaFoldDB" id="F6H5Y4"/>
<dbReference type="PANTHER" id="PTHR10788">
    <property type="entry name" value="TREHALOSE-6-PHOSPHATE SYNTHASE"/>
    <property type="match status" value="1"/>
</dbReference>
<protein>
    <submittedName>
        <fullName evidence="1">Uncharacterized protein</fullName>
    </submittedName>
</protein>